<feature type="signal peptide" evidence="7">
    <location>
        <begin position="1"/>
        <end position="23"/>
    </location>
</feature>
<evidence type="ECO:0000259" key="9">
    <source>
        <dbReference type="PROSITE" id="PS51352"/>
    </source>
</evidence>
<dbReference type="AlphaFoldDB" id="A0A0G4EQR2"/>
<dbReference type="Pfam" id="PF00226">
    <property type="entry name" value="DnaJ"/>
    <property type="match status" value="1"/>
</dbReference>
<dbReference type="PhylomeDB" id="A0A0G4EQR2"/>
<dbReference type="CDD" id="cd02961">
    <property type="entry name" value="PDI_a_family"/>
    <property type="match status" value="1"/>
</dbReference>
<name>A0A0G4EQR2_VITBC</name>
<keyword evidence="11" id="KW-1185">Reference proteome</keyword>
<dbReference type="Gene3D" id="3.40.30.10">
    <property type="entry name" value="Glutaredoxin"/>
    <property type="match status" value="3"/>
</dbReference>
<evidence type="ECO:0000256" key="6">
    <source>
        <dbReference type="ARBA" id="ARBA00035043"/>
    </source>
</evidence>
<dbReference type="SMART" id="SM00271">
    <property type="entry name" value="DnaJ"/>
    <property type="match status" value="1"/>
</dbReference>
<feature type="domain" description="J" evidence="8">
    <location>
        <begin position="29"/>
        <end position="94"/>
    </location>
</feature>
<dbReference type="SUPFAM" id="SSF52833">
    <property type="entry name" value="Thioredoxin-like"/>
    <property type="match status" value="2"/>
</dbReference>
<proteinExistence type="predicted"/>
<dbReference type="GO" id="GO:0005789">
    <property type="term" value="C:endoplasmic reticulum membrane"/>
    <property type="evidence" value="ECO:0007669"/>
    <property type="project" value="UniProtKB-SubCell"/>
</dbReference>
<dbReference type="Gene3D" id="1.10.287.110">
    <property type="entry name" value="DnaJ domain"/>
    <property type="match status" value="1"/>
</dbReference>
<keyword evidence="7" id="KW-0732">Signal</keyword>
<protein>
    <recommendedName>
        <fullName evidence="2">DnaJ homolog subfamily C member 10</fullName>
    </recommendedName>
    <alternativeName>
        <fullName evidence="3">DnaJ homolog subfamily C member 16</fullName>
    </alternativeName>
    <alternativeName>
        <fullName evidence="6">Endoplasmic reticulum DNA J domain-containing protein 8</fullName>
    </alternativeName>
</protein>
<dbReference type="PROSITE" id="PS00194">
    <property type="entry name" value="THIOREDOXIN_1"/>
    <property type="match status" value="1"/>
</dbReference>
<evidence type="ECO:0000256" key="2">
    <source>
        <dbReference type="ARBA" id="ARBA00020920"/>
    </source>
</evidence>
<dbReference type="InterPro" id="IPR036249">
    <property type="entry name" value="Thioredoxin-like_sf"/>
</dbReference>
<evidence type="ECO:0000313" key="11">
    <source>
        <dbReference type="Proteomes" id="UP000041254"/>
    </source>
</evidence>
<dbReference type="Pfam" id="PF00085">
    <property type="entry name" value="Thioredoxin"/>
    <property type="match status" value="1"/>
</dbReference>
<feature type="chain" id="PRO_5005187485" description="DnaJ homolog subfamily C member 10" evidence="7">
    <location>
        <begin position="24"/>
        <end position="537"/>
    </location>
</feature>
<dbReference type="Proteomes" id="UP000041254">
    <property type="component" value="Unassembled WGS sequence"/>
</dbReference>
<dbReference type="CDD" id="cd06257">
    <property type="entry name" value="DnaJ"/>
    <property type="match status" value="1"/>
</dbReference>
<dbReference type="PRINTS" id="PR00625">
    <property type="entry name" value="JDOMAIN"/>
</dbReference>
<dbReference type="STRING" id="1169540.A0A0G4EQR2"/>
<dbReference type="PROSITE" id="PS51352">
    <property type="entry name" value="THIOREDOXIN_2"/>
    <property type="match status" value="1"/>
</dbReference>
<dbReference type="InterPro" id="IPR013766">
    <property type="entry name" value="Thioredoxin_domain"/>
</dbReference>
<evidence type="ECO:0000256" key="4">
    <source>
        <dbReference type="ARBA" id="ARBA00023006"/>
    </source>
</evidence>
<evidence type="ECO:0000256" key="5">
    <source>
        <dbReference type="ARBA" id="ARBA00035002"/>
    </source>
</evidence>
<dbReference type="OMA" id="FFISYND"/>
<feature type="domain" description="Thioredoxin" evidence="9">
    <location>
        <begin position="154"/>
        <end position="277"/>
    </location>
</feature>
<dbReference type="PANTHER" id="PTHR45184:SF1">
    <property type="entry name" value="DNAJ PROTEIN ERDJ3A"/>
    <property type="match status" value="1"/>
</dbReference>
<sequence>MELIGSVLSVLSLLLVAVAPVLGQGRGRDYYRILGVSRKATDDEMKKAYREKSKQLHPDKNPDDPKAQEKFMDLANAYEVLSDSEKRQIYDRYGEEGLKQQQQHGGGGGQGFQDPFTVFEQFFGGGGGRVHFQFGGGGGGFGGFGGGGGGGRQRARQEQRPSHNLYDDTDVLQLGSGNFEKEINDRDWVMLVEFYAPWCGHCKEMKDDYAKLATKMKGIVPVAAVNCEKHRDVCEEMQVTGYPTVYLFPEDKEKPPVVYEGERTSAAIGHWLSRRLPSHSTTLTTKNINDFINSDSSLAKVVLFTDKKAVPPLFKALAKEFKTPPRLSMAVVFASDKDVVDRFKPPKFPSILHLQDFDKLTGEWLKATANREVLSLSFSRIVAQQRASQGPYGGTGGSFRELTKRRTTNGECAPSDGQYCFILFKYGGSVDEGVHETVKKLAERYKRDPIKVVWVDATQQPQFVAAFGLASGCNSSSPEMCHKFVAYRPKRRKFKLYEGDTWESGALSSFIDGVIGGDSMPNKLDKEPELLKLKTEL</sequence>
<dbReference type="EMBL" id="CDMY01000288">
    <property type="protein sequence ID" value="CEL99775.1"/>
    <property type="molecule type" value="Genomic_DNA"/>
</dbReference>
<dbReference type="PROSITE" id="PS50076">
    <property type="entry name" value="DNAJ_2"/>
    <property type="match status" value="1"/>
</dbReference>
<dbReference type="SUPFAM" id="SSF46565">
    <property type="entry name" value="Chaperone J-domain"/>
    <property type="match status" value="1"/>
</dbReference>
<dbReference type="InParanoid" id="A0A0G4EQR2"/>
<comment type="subcellular location">
    <subcellularLocation>
        <location evidence="1">Endoplasmic reticulum membrane</location>
        <topology evidence="1">Single-pass type IV membrane protein</topology>
    </subcellularLocation>
</comment>
<dbReference type="PANTHER" id="PTHR45184">
    <property type="entry name" value="DNAJ PROTEIN ERDJ3A"/>
    <property type="match status" value="1"/>
</dbReference>
<accession>A0A0G4EQR2</accession>
<dbReference type="InterPro" id="IPR001623">
    <property type="entry name" value="DnaJ_domain"/>
</dbReference>
<keyword evidence="4" id="KW-0072">Autophagy</keyword>
<evidence type="ECO:0000256" key="1">
    <source>
        <dbReference type="ARBA" id="ARBA00004163"/>
    </source>
</evidence>
<gene>
    <name evidence="10" type="ORF">Vbra_5321</name>
</gene>
<dbReference type="InterPro" id="IPR036869">
    <property type="entry name" value="J_dom_sf"/>
</dbReference>
<evidence type="ECO:0000313" key="10">
    <source>
        <dbReference type="EMBL" id="CEL99775.1"/>
    </source>
</evidence>
<dbReference type="InterPro" id="IPR018253">
    <property type="entry name" value="DnaJ_domain_CS"/>
</dbReference>
<dbReference type="InterPro" id="IPR017937">
    <property type="entry name" value="Thioredoxin_CS"/>
</dbReference>
<evidence type="ECO:0000256" key="3">
    <source>
        <dbReference type="ARBA" id="ARBA00020921"/>
    </source>
</evidence>
<reference evidence="10 11" key="1">
    <citation type="submission" date="2014-11" db="EMBL/GenBank/DDBJ databases">
        <authorList>
            <person name="Zhu J."/>
            <person name="Qi W."/>
            <person name="Song R."/>
        </authorList>
    </citation>
    <scope>NUCLEOTIDE SEQUENCE [LARGE SCALE GENOMIC DNA]</scope>
</reference>
<evidence type="ECO:0000256" key="7">
    <source>
        <dbReference type="SAM" id="SignalP"/>
    </source>
</evidence>
<dbReference type="OrthoDB" id="445556at2759"/>
<dbReference type="VEuPathDB" id="CryptoDB:Vbra_5321"/>
<dbReference type="PROSITE" id="PS00636">
    <property type="entry name" value="DNAJ_1"/>
    <property type="match status" value="1"/>
</dbReference>
<dbReference type="InterPro" id="IPR052842">
    <property type="entry name" value="ER_Co-chaperone"/>
</dbReference>
<evidence type="ECO:0000259" key="8">
    <source>
        <dbReference type="PROSITE" id="PS50076"/>
    </source>
</evidence>
<dbReference type="GO" id="GO:0006914">
    <property type="term" value="P:autophagy"/>
    <property type="evidence" value="ECO:0007669"/>
    <property type="project" value="UniProtKB-KW"/>
</dbReference>
<comment type="function">
    <text evidence="5">Plays an important role in regulating the size of autophagosomes during the formation process.</text>
</comment>
<organism evidence="10 11">
    <name type="scientific">Vitrella brassicaformis (strain CCMP3155)</name>
    <dbReference type="NCBI Taxonomy" id="1169540"/>
    <lineage>
        <taxon>Eukaryota</taxon>
        <taxon>Sar</taxon>
        <taxon>Alveolata</taxon>
        <taxon>Colpodellida</taxon>
        <taxon>Vitrellaceae</taxon>
        <taxon>Vitrella</taxon>
    </lineage>
</organism>